<feature type="chain" id="PRO_5044952998" evidence="2">
    <location>
        <begin position="26"/>
        <end position="471"/>
    </location>
</feature>
<keyword evidence="2" id="KW-0812">Transmembrane</keyword>
<comment type="similarity">
    <text evidence="1 2">Belongs to the outer membrane factor (OMF) (TC 1.B.17) family.</text>
</comment>
<dbReference type="SUPFAM" id="SSF56954">
    <property type="entry name" value="Outer membrane efflux proteins (OEP)"/>
    <property type="match status" value="1"/>
</dbReference>
<protein>
    <submittedName>
        <fullName evidence="4">Efflux transporter outer membrane subunit</fullName>
    </submittedName>
</protein>
<dbReference type="EMBL" id="JABWMH010000002">
    <property type="protein sequence ID" value="NVD27633.1"/>
    <property type="molecule type" value="Genomic_DNA"/>
</dbReference>
<proteinExistence type="inferred from homology"/>
<dbReference type="Gene3D" id="2.20.200.10">
    <property type="entry name" value="Outer membrane efflux proteins (OEP)"/>
    <property type="match status" value="1"/>
</dbReference>
<dbReference type="Proteomes" id="UP000652427">
    <property type="component" value="Unassembled WGS sequence"/>
</dbReference>
<keyword evidence="2" id="KW-0472">Membrane</keyword>
<dbReference type="PANTHER" id="PTHR30203:SF32">
    <property type="entry name" value="CATION EFFLUX SYSTEM PROTEIN CUSC"/>
    <property type="match status" value="1"/>
</dbReference>
<dbReference type="InterPro" id="IPR010131">
    <property type="entry name" value="MdtP/NodT-like"/>
</dbReference>
<name>A0ABX2N1U9_9SPHN</name>
<evidence type="ECO:0000256" key="1">
    <source>
        <dbReference type="ARBA" id="ARBA00007613"/>
    </source>
</evidence>
<dbReference type="NCBIfam" id="TIGR01845">
    <property type="entry name" value="outer_NodT"/>
    <property type="match status" value="1"/>
</dbReference>
<feature type="compositionally biased region" description="Polar residues" evidence="3">
    <location>
        <begin position="111"/>
        <end position="125"/>
    </location>
</feature>
<keyword evidence="2" id="KW-0732">Signal</keyword>
<keyword evidence="2" id="KW-0449">Lipoprotein</keyword>
<sequence>MTRQSRLALAVVLACSTMLSGCVNLAPEDRRPELPTAPDYDGEYRPDGGVVASQLGWSDYFNDPQLKLLLAAAVENNRDLVAATARIEQARAQYRIQDSQRLPQVDASGSAVRTRTPLDTNSGGSGSVTFDSYNAGVAVTSFELDFWGRVRNLSDSARANYLATISAQRAFYLSLIGDVASTYLDLLETGEQIAFAEATLQSRTEGLRIAKLRLDAGVTSALDYRQAEVLLTQAQQTLGAQRLSQAQSRNQLTVLVGGRLPADLPDSLPLERQEFAGPLDAGLPSDLLLSRPDIVAAEQSLSAARANIGAARAAFFPRISLTGSGGLTSGSLDDLFSEDSFTWSFGPSISLPIFDWGARDADLGLARALETEAVATYDKTVQTAFREVSDALAGRRWLGEQVDTARRTVAAQEATARIARLRYREGVVSYLEVLDAERNLFSAQQSLLELIRANDQNQVSLFIALGGGVRP</sequence>
<evidence type="ECO:0000313" key="4">
    <source>
        <dbReference type="EMBL" id="NVD27633.1"/>
    </source>
</evidence>
<keyword evidence="2" id="KW-1134">Transmembrane beta strand</keyword>
<keyword evidence="2" id="KW-0564">Palmitate</keyword>
<accession>A0ABX2N1U9</accession>
<dbReference type="RefSeq" id="WP_176279138.1">
    <property type="nucleotide sequence ID" value="NZ_JABWMH010000002.1"/>
</dbReference>
<evidence type="ECO:0000313" key="5">
    <source>
        <dbReference type="Proteomes" id="UP000652427"/>
    </source>
</evidence>
<dbReference type="PROSITE" id="PS51257">
    <property type="entry name" value="PROKAR_LIPOPROTEIN"/>
    <property type="match status" value="1"/>
</dbReference>
<comment type="subcellular location">
    <subcellularLocation>
        <location evidence="2">Cell membrane</location>
        <topology evidence="2">Lipid-anchor</topology>
    </subcellularLocation>
</comment>
<dbReference type="PANTHER" id="PTHR30203">
    <property type="entry name" value="OUTER MEMBRANE CATION EFFLUX PROTEIN"/>
    <property type="match status" value="1"/>
</dbReference>
<comment type="caution">
    <text evidence="4">The sequence shown here is derived from an EMBL/GenBank/DDBJ whole genome shotgun (WGS) entry which is preliminary data.</text>
</comment>
<dbReference type="Pfam" id="PF02321">
    <property type="entry name" value="OEP"/>
    <property type="match status" value="2"/>
</dbReference>
<evidence type="ECO:0000256" key="3">
    <source>
        <dbReference type="SAM" id="MobiDB-lite"/>
    </source>
</evidence>
<keyword evidence="5" id="KW-1185">Reference proteome</keyword>
<reference evidence="4 5" key="1">
    <citation type="submission" date="2020-06" db="EMBL/GenBank/DDBJ databases">
        <authorList>
            <person name="Kim S.-J."/>
            <person name="Park S.-J."/>
        </authorList>
    </citation>
    <scope>NUCLEOTIDE SEQUENCE [LARGE SCALE GENOMIC DNA]</scope>
    <source>
        <strain evidence="4 5">SW-151</strain>
    </source>
</reference>
<organism evidence="4 5">
    <name type="scientific">Parasphingorhabdus flavimaris</name>
    <dbReference type="NCBI Taxonomy" id="266812"/>
    <lineage>
        <taxon>Bacteria</taxon>
        <taxon>Pseudomonadati</taxon>
        <taxon>Pseudomonadota</taxon>
        <taxon>Alphaproteobacteria</taxon>
        <taxon>Sphingomonadales</taxon>
        <taxon>Sphingomonadaceae</taxon>
        <taxon>Parasphingorhabdus</taxon>
    </lineage>
</organism>
<feature type="region of interest" description="Disordered" evidence="3">
    <location>
        <begin position="105"/>
        <end position="125"/>
    </location>
</feature>
<dbReference type="InterPro" id="IPR003423">
    <property type="entry name" value="OMP_efflux"/>
</dbReference>
<evidence type="ECO:0000256" key="2">
    <source>
        <dbReference type="RuleBase" id="RU362097"/>
    </source>
</evidence>
<feature type="signal peptide" evidence="2">
    <location>
        <begin position="1"/>
        <end position="25"/>
    </location>
</feature>
<dbReference type="Gene3D" id="1.20.1600.10">
    <property type="entry name" value="Outer membrane efflux proteins (OEP)"/>
    <property type="match status" value="1"/>
</dbReference>
<gene>
    <name evidence="4" type="ORF">HUO14_06930</name>
</gene>